<sequence length="376" mass="41034">MSSSDAGALPAKNPKKLEDAPVTSNQSTVKEKLENNNGIAAAVARSLTRGVAVYFSRPVRLFRPSKAVNTLLGVVLWESYGFSSEHLEKLYPHHPIMVAATSGAIAGGCQSLMAAPAENVRIVLEAGAGAKADPVKKFLEKPTQIPTTHSGWMHAWKQVFQGPQPLAKAETREEIRELNRWSKEIKSMAGRGWDGWAWGCGKDIKVASNVAFLSVHELEQFRLSMPNGKPLSDKTRTSTARISQGVTLVTGGVVAGLGYELVCRPFDNARRFVYLDDMHKRAERSASDRTGSGSHPKSVKLESRVRVVTRVILERLKYDGILPFFANPQQSPHTPEPYTSGASRALHGMLRTLARVGPWGVGFLLYESLGGNLPQV</sequence>
<dbReference type="EMBL" id="CAJVPT010000918">
    <property type="protein sequence ID" value="CAG8453026.1"/>
    <property type="molecule type" value="Genomic_DNA"/>
</dbReference>
<accession>A0ACA9K554</accession>
<name>A0ACA9K554_9GLOM</name>
<reference evidence="1" key="1">
    <citation type="submission" date="2021-06" db="EMBL/GenBank/DDBJ databases">
        <authorList>
            <person name="Kallberg Y."/>
            <person name="Tangrot J."/>
            <person name="Rosling A."/>
        </authorList>
    </citation>
    <scope>NUCLEOTIDE SEQUENCE</scope>
    <source>
        <strain evidence="1">CL356</strain>
    </source>
</reference>
<protein>
    <submittedName>
        <fullName evidence="1">9394_t:CDS:1</fullName>
    </submittedName>
</protein>
<organism evidence="1 2">
    <name type="scientific">Acaulospora colombiana</name>
    <dbReference type="NCBI Taxonomy" id="27376"/>
    <lineage>
        <taxon>Eukaryota</taxon>
        <taxon>Fungi</taxon>
        <taxon>Fungi incertae sedis</taxon>
        <taxon>Mucoromycota</taxon>
        <taxon>Glomeromycotina</taxon>
        <taxon>Glomeromycetes</taxon>
        <taxon>Diversisporales</taxon>
        <taxon>Acaulosporaceae</taxon>
        <taxon>Acaulospora</taxon>
    </lineage>
</organism>
<proteinExistence type="predicted"/>
<evidence type="ECO:0000313" key="1">
    <source>
        <dbReference type="EMBL" id="CAG8453026.1"/>
    </source>
</evidence>
<keyword evidence="2" id="KW-1185">Reference proteome</keyword>
<evidence type="ECO:0000313" key="2">
    <source>
        <dbReference type="Proteomes" id="UP000789525"/>
    </source>
</evidence>
<comment type="caution">
    <text evidence="1">The sequence shown here is derived from an EMBL/GenBank/DDBJ whole genome shotgun (WGS) entry which is preliminary data.</text>
</comment>
<gene>
    <name evidence="1" type="ORF">ACOLOM_LOCUS838</name>
</gene>
<dbReference type="Proteomes" id="UP000789525">
    <property type="component" value="Unassembled WGS sequence"/>
</dbReference>